<keyword evidence="2" id="KW-1185">Reference proteome</keyword>
<proteinExistence type="predicted"/>
<dbReference type="OrthoDB" id="9875853at2"/>
<evidence type="ECO:0000313" key="1">
    <source>
        <dbReference type="EMBL" id="ORC60815.1"/>
    </source>
</evidence>
<accession>A0A1X0NAF8</accession>
<comment type="caution">
    <text evidence="1">The sequence shown here is derived from an EMBL/GenBank/DDBJ whole genome shotgun (WGS) entry which is preliminary data.</text>
</comment>
<protein>
    <submittedName>
        <fullName evidence="1">Uncharacterized protein</fullName>
    </submittedName>
</protein>
<dbReference type="AlphaFoldDB" id="A0A1X0NAF8"/>
<dbReference type="EMBL" id="MUIO01000015">
    <property type="protein sequence ID" value="ORC60815.1"/>
    <property type="molecule type" value="Genomic_DNA"/>
</dbReference>
<reference evidence="2" key="1">
    <citation type="submission" date="2017-02" db="EMBL/GenBank/DDBJ databases">
        <title>Pseudomonas floridae sp. nov., a novel pathogenic bacterial species isolated from tomato.</title>
        <authorList>
            <person name="Timilsina S."/>
            <person name="Vallad G.E."/>
            <person name="Jones J.B."/>
        </authorList>
    </citation>
    <scope>NUCLEOTIDE SEQUENCE [LARGE SCALE GENOMIC DNA]</scope>
    <source>
        <strain evidence="2">GEV388</strain>
    </source>
</reference>
<dbReference type="Proteomes" id="UP000192815">
    <property type="component" value="Unassembled WGS sequence"/>
</dbReference>
<dbReference type="RefSeq" id="WP_083181699.1">
    <property type="nucleotide sequence ID" value="NZ_CBCRZR010000011.1"/>
</dbReference>
<name>A0A1X0NAF8_9PSED</name>
<organism evidence="1 2">
    <name type="scientific">Pseudomonas floridensis</name>
    <dbReference type="NCBI Taxonomy" id="1958950"/>
    <lineage>
        <taxon>Bacteria</taxon>
        <taxon>Pseudomonadati</taxon>
        <taxon>Pseudomonadota</taxon>
        <taxon>Gammaproteobacteria</taxon>
        <taxon>Pseudomonadales</taxon>
        <taxon>Pseudomonadaceae</taxon>
        <taxon>Pseudomonas</taxon>
    </lineage>
</organism>
<gene>
    <name evidence="1" type="ORF">BZK31_05070</name>
</gene>
<evidence type="ECO:0000313" key="2">
    <source>
        <dbReference type="Proteomes" id="UP000192815"/>
    </source>
</evidence>
<sequence>MSIELSDKPGHPMSAQIDTTRETAMNIPARFEFHYVQNGVKKSVTILTERLFKKPATLLNGPAQAVIVQKQRRVR</sequence>